<dbReference type="GO" id="GO:1990481">
    <property type="term" value="P:mRNA pseudouridine synthesis"/>
    <property type="evidence" value="ECO:0007669"/>
    <property type="project" value="TreeGrafter"/>
</dbReference>
<keyword evidence="3 6" id="KW-0413">Isomerase</keyword>
<accession>A0A3B1CRI0</accession>
<dbReference type="CDD" id="cd02573">
    <property type="entry name" value="PseudoU_synth_EcTruB"/>
    <property type="match status" value="1"/>
</dbReference>
<evidence type="ECO:0000256" key="2">
    <source>
        <dbReference type="ARBA" id="ARBA00022694"/>
    </source>
</evidence>
<feature type="domain" description="Pseudouridine synthase II N-terminal" evidence="4">
    <location>
        <begin position="23"/>
        <end position="172"/>
    </location>
</feature>
<dbReference type="InterPro" id="IPR036974">
    <property type="entry name" value="PUA_sf"/>
</dbReference>
<organism evidence="6">
    <name type="scientific">hydrothermal vent metagenome</name>
    <dbReference type="NCBI Taxonomy" id="652676"/>
    <lineage>
        <taxon>unclassified sequences</taxon>
        <taxon>metagenomes</taxon>
        <taxon>ecological metagenomes</taxon>
    </lineage>
</organism>
<dbReference type="PANTHER" id="PTHR13767:SF2">
    <property type="entry name" value="PSEUDOURIDYLATE SYNTHASE TRUB1"/>
    <property type="match status" value="1"/>
</dbReference>
<evidence type="ECO:0000256" key="1">
    <source>
        <dbReference type="ARBA" id="ARBA00012787"/>
    </source>
</evidence>
<reference evidence="6" key="1">
    <citation type="submission" date="2018-06" db="EMBL/GenBank/DDBJ databases">
        <authorList>
            <person name="Zhirakovskaya E."/>
        </authorList>
    </citation>
    <scope>NUCLEOTIDE SEQUENCE</scope>
</reference>
<evidence type="ECO:0000259" key="4">
    <source>
        <dbReference type="Pfam" id="PF01509"/>
    </source>
</evidence>
<evidence type="ECO:0000256" key="3">
    <source>
        <dbReference type="ARBA" id="ARBA00023235"/>
    </source>
</evidence>
<dbReference type="AlphaFoldDB" id="A0A3B1CRI0"/>
<dbReference type="GO" id="GO:0160148">
    <property type="term" value="F:tRNA pseudouridine(55) synthase activity"/>
    <property type="evidence" value="ECO:0007669"/>
    <property type="project" value="UniProtKB-EC"/>
</dbReference>
<proteinExistence type="inferred from homology"/>
<dbReference type="InterPro" id="IPR002501">
    <property type="entry name" value="PsdUridine_synth_N"/>
</dbReference>
<feature type="domain" description="tRNA pseudouridylate synthase B C-terminal" evidence="5">
    <location>
        <begin position="173"/>
        <end position="231"/>
    </location>
</feature>
<dbReference type="Pfam" id="PF16198">
    <property type="entry name" value="TruB_C_2"/>
    <property type="match status" value="1"/>
</dbReference>
<dbReference type="GO" id="GO:0006400">
    <property type="term" value="P:tRNA modification"/>
    <property type="evidence" value="ECO:0007669"/>
    <property type="project" value="TreeGrafter"/>
</dbReference>
<dbReference type="Gene3D" id="2.30.130.10">
    <property type="entry name" value="PUA domain"/>
    <property type="match status" value="1"/>
</dbReference>
<dbReference type="Gene3D" id="3.30.2350.10">
    <property type="entry name" value="Pseudouridine synthase"/>
    <property type="match status" value="1"/>
</dbReference>
<dbReference type="NCBIfam" id="TIGR00431">
    <property type="entry name" value="TruB"/>
    <property type="match status" value="1"/>
</dbReference>
<dbReference type="InterPro" id="IPR032819">
    <property type="entry name" value="TruB_C"/>
</dbReference>
<dbReference type="GO" id="GO:0003723">
    <property type="term" value="F:RNA binding"/>
    <property type="evidence" value="ECO:0007669"/>
    <property type="project" value="InterPro"/>
</dbReference>
<dbReference type="InterPro" id="IPR014780">
    <property type="entry name" value="tRNA_psdUridine_synth_TruB"/>
</dbReference>
<evidence type="ECO:0000259" key="5">
    <source>
        <dbReference type="Pfam" id="PF16198"/>
    </source>
</evidence>
<dbReference type="EMBL" id="UOGG01000027">
    <property type="protein sequence ID" value="VAX27273.1"/>
    <property type="molecule type" value="Genomic_DNA"/>
</dbReference>
<dbReference type="Pfam" id="PF01509">
    <property type="entry name" value="TruB_N"/>
    <property type="match status" value="1"/>
</dbReference>
<name>A0A3B1CRI0_9ZZZZ</name>
<keyword evidence="2" id="KW-0819">tRNA processing</keyword>
<dbReference type="PANTHER" id="PTHR13767">
    <property type="entry name" value="TRNA-PSEUDOURIDINE SYNTHASE"/>
    <property type="match status" value="1"/>
</dbReference>
<dbReference type="HAMAP" id="MF_01080">
    <property type="entry name" value="TruB_bact"/>
    <property type="match status" value="1"/>
</dbReference>
<sequence length="310" mass="33941">MNKVVNLYKPQGPSSFKMVQSVKNIIGAKKAGHIGTLDPMAEGVLPICIGKSTRIIQFLSSLPKVYTAEMVLGTSTDSQDATGKVTATGGNPDKITEAEIRAVFKEFTGRLNQIPPMFSAKKKQGIPLYKLARSGITIERKPVPIHIYSMEFLEKEGNRVRFVVQCSAGTYIRTICYDIGQKLGCEAHMGHLVRNQVGNFDQKESLTLEKLEAAVADGSLSDKLIPVEKALNFLPEIRIKESFVNSIANGIAPSKSSLETIPSRFQPGMNLRVSRIDSHLLAIAEPVVDQDAYARLSPGDVAFKLKRVLI</sequence>
<dbReference type="InterPro" id="IPR020103">
    <property type="entry name" value="PsdUridine_synth_cat_dom_sf"/>
</dbReference>
<evidence type="ECO:0000313" key="6">
    <source>
        <dbReference type="EMBL" id="VAX27273.1"/>
    </source>
</evidence>
<protein>
    <recommendedName>
        <fullName evidence="1">tRNA pseudouridine(55) synthase</fullName>
        <ecNumber evidence="1">5.4.99.25</ecNumber>
    </recommendedName>
</protein>
<gene>
    <name evidence="6" type="ORF">MNBD_NITROSPINAE05-1058</name>
</gene>
<dbReference type="SUPFAM" id="SSF55120">
    <property type="entry name" value="Pseudouridine synthase"/>
    <property type="match status" value="1"/>
</dbReference>
<dbReference type="EC" id="5.4.99.25" evidence="1"/>